<dbReference type="PANTHER" id="PTHR13237:SF8">
    <property type="entry name" value="SOMETHING ABOUT SILENCING PROTEIN 10"/>
    <property type="match status" value="1"/>
</dbReference>
<feature type="region of interest" description="Disordered" evidence="5">
    <location>
        <begin position="575"/>
        <end position="693"/>
    </location>
</feature>
<feature type="compositionally biased region" description="Basic and acidic residues" evidence="5">
    <location>
        <begin position="596"/>
        <end position="611"/>
    </location>
</feature>
<feature type="compositionally biased region" description="Low complexity" evidence="5">
    <location>
        <begin position="452"/>
        <end position="461"/>
    </location>
</feature>
<comment type="caution">
    <text evidence="7">The sequence shown here is derived from an EMBL/GenBank/DDBJ whole genome shotgun (WGS) entry which is preliminary data.</text>
</comment>
<dbReference type="Proteomes" id="UP001151582">
    <property type="component" value="Unassembled WGS sequence"/>
</dbReference>
<dbReference type="GO" id="GO:0032040">
    <property type="term" value="C:small-subunit processome"/>
    <property type="evidence" value="ECO:0007669"/>
    <property type="project" value="TreeGrafter"/>
</dbReference>
<feature type="region of interest" description="Disordered" evidence="5">
    <location>
        <begin position="91"/>
        <end position="143"/>
    </location>
</feature>
<evidence type="ECO:0000256" key="1">
    <source>
        <dbReference type="ARBA" id="ARBA00004123"/>
    </source>
</evidence>
<protein>
    <submittedName>
        <fullName evidence="7">Something about silencing protein 10</fullName>
    </submittedName>
</protein>
<evidence type="ECO:0000259" key="6">
    <source>
        <dbReference type="Pfam" id="PF09368"/>
    </source>
</evidence>
<organism evidence="7 8">
    <name type="scientific">Dimargaris verticillata</name>
    <dbReference type="NCBI Taxonomy" id="2761393"/>
    <lineage>
        <taxon>Eukaryota</taxon>
        <taxon>Fungi</taxon>
        <taxon>Fungi incertae sedis</taxon>
        <taxon>Zoopagomycota</taxon>
        <taxon>Kickxellomycotina</taxon>
        <taxon>Dimargaritomycetes</taxon>
        <taxon>Dimargaritales</taxon>
        <taxon>Dimargaritaceae</taxon>
        <taxon>Dimargaris</taxon>
    </lineage>
</organism>
<accession>A0A9W8B2A4</accession>
<feature type="compositionally biased region" description="Basic residues" evidence="5">
    <location>
        <begin position="705"/>
        <end position="733"/>
    </location>
</feature>
<dbReference type="GO" id="GO:0000462">
    <property type="term" value="P:maturation of SSU-rRNA from tricistronic rRNA transcript (SSU-rRNA, 5.8S rRNA, LSU-rRNA)"/>
    <property type="evidence" value="ECO:0007669"/>
    <property type="project" value="TreeGrafter"/>
</dbReference>
<evidence type="ECO:0000256" key="4">
    <source>
        <dbReference type="ARBA" id="ARBA00023242"/>
    </source>
</evidence>
<feature type="compositionally biased region" description="Basic and acidic residues" evidence="5">
    <location>
        <begin position="123"/>
        <end position="143"/>
    </location>
</feature>
<feature type="region of interest" description="Disordered" evidence="5">
    <location>
        <begin position="705"/>
        <end position="759"/>
    </location>
</feature>
<sequence>MARRRRTPKAPTDGDANAIASTALHKGDPALRKRATVTAMDTWQEYEQDEVDVFHANRDRDMLKGVNFASVERGQGQAAKGLRLSEKEVFALPGVVSSEDDEEEEEEEFSDDLEYDSAGSEDQVERISKRDPSKRTDENYWGKKIENYYDTDRQILWHSDDEGQKDEEEEARRIQKQQLNAMADGDFLLDDDDSANESEEGSTAMLMDNRSLQQRAKQAQGKGQAPKQTSATSDSLPAIPLAMGDDASVIHMDKARKARIQALTKQEQQKLLQDTSPEVVEFMAEFQRVWGLVTTDIEPWLHRAKQVGLTKPGQFPVLTLWESQYQAAMSYITNLTFYLVLKCRGRLSATQLHQHPVIEVMVKMRKLVTILEDASDQVTGQIKMFKKRIVGLETGSVQMAKGSLGAASPLRQATPTAAAQVRSSKAMALASSSAPKAVATAPSSELAASIPKSQVSRSSSKSVRDREYEPSFDDLVQELSDQRKQSQTSSGTAATGITSANDLKRKRFESDFGDLDYLDEIDHHDKQQGKLATRFMVTAGTQQSIANGDEASVGQMDGDIDVPRKELMDRRPMALDDMNGDAWSDSSHTSPNFHDSAAEHDSHSEPDDHHNFNLNTYSDQEDHIDDGADILPGNKRARKETSTGQSTSLQSRRSKGRAANNDDGSDNDQHDGRAKSSASDYLLDDGQRRRASKNILRNKGLIPKRKKEYQNPRVRRRKQYEKAKKKLQKKRTLYKAPTAAYGGETRSIQPRVSRSVRLG</sequence>
<evidence type="ECO:0000256" key="5">
    <source>
        <dbReference type="SAM" id="MobiDB-lite"/>
    </source>
</evidence>
<evidence type="ECO:0000313" key="7">
    <source>
        <dbReference type="EMBL" id="KAJ1981203.1"/>
    </source>
</evidence>
<comment type="subcellular location">
    <subcellularLocation>
        <location evidence="1">Nucleus</location>
    </subcellularLocation>
</comment>
<feature type="compositionally biased region" description="Low complexity" evidence="5">
    <location>
        <begin position="213"/>
        <end position="228"/>
    </location>
</feature>
<evidence type="ECO:0000256" key="3">
    <source>
        <dbReference type="ARBA" id="ARBA00022553"/>
    </source>
</evidence>
<feature type="compositionally biased region" description="Polar residues" evidence="5">
    <location>
        <begin position="642"/>
        <end position="651"/>
    </location>
</feature>
<evidence type="ECO:0000256" key="2">
    <source>
        <dbReference type="ARBA" id="ARBA00010979"/>
    </source>
</evidence>
<dbReference type="AlphaFoldDB" id="A0A9W8B2A4"/>
<feature type="compositionally biased region" description="Acidic residues" evidence="5">
    <location>
        <begin position="98"/>
        <end position="115"/>
    </location>
</feature>
<feature type="compositionally biased region" description="Acidic residues" evidence="5">
    <location>
        <begin position="187"/>
        <end position="200"/>
    </location>
</feature>
<dbReference type="Pfam" id="PF09368">
    <property type="entry name" value="Sas10"/>
    <property type="match status" value="1"/>
</dbReference>
<dbReference type="EMBL" id="JANBQB010000134">
    <property type="protein sequence ID" value="KAJ1981203.1"/>
    <property type="molecule type" value="Genomic_DNA"/>
</dbReference>
<keyword evidence="4" id="KW-0539">Nucleus</keyword>
<dbReference type="InterPro" id="IPR007146">
    <property type="entry name" value="Sas10/Utp3/C1D"/>
</dbReference>
<dbReference type="Pfam" id="PF04000">
    <property type="entry name" value="Sas10_Utp3"/>
    <property type="match status" value="1"/>
</dbReference>
<evidence type="ECO:0000313" key="8">
    <source>
        <dbReference type="Proteomes" id="UP001151582"/>
    </source>
</evidence>
<name>A0A9W8B2A4_9FUNG</name>
<keyword evidence="8" id="KW-1185">Reference proteome</keyword>
<proteinExistence type="inferred from homology"/>
<dbReference type="InterPro" id="IPR018972">
    <property type="entry name" value="Sas10_C_dom"/>
</dbReference>
<feature type="region of interest" description="Disordered" evidence="5">
    <location>
        <begin position="182"/>
        <end position="239"/>
    </location>
</feature>
<dbReference type="OrthoDB" id="1924577at2759"/>
<keyword evidence="3" id="KW-0597">Phosphoprotein</keyword>
<comment type="similarity">
    <text evidence="2">Belongs to the SAS10 family.</text>
</comment>
<feature type="compositionally biased region" description="Polar residues" evidence="5">
    <location>
        <begin position="584"/>
        <end position="593"/>
    </location>
</feature>
<gene>
    <name evidence="7" type="primary">SAS10</name>
    <name evidence="7" type="ORF">H4R34_002162</name>
</gene>
<dbReference type="PANTHER" id="PTHR13237">
    <property type="entry name" value="SOMETHING ABOUT SILENCING PROTEIN 10-RELATED"/>
    <property type="match status" value="1"/>
</dbReference>
<feature type="region of interest" description="Disordered" evidence="5">
    <location>
        <begin position="442"/>
        <end position="470"/>
    </location>
</feature>
<reference evidence="7" key="1">
    <citation type="submission" date="2022-07" db="EMBL/GenBank/DDBJ databases">
        <title>Phylogenomic reconstructions and comparative analyses of Kickxellomycotina fungi.</title>
        <authorList>
            <person name="Reynolds N.K."/>
            <person name="Stajich J.E."/>
            <person name="Barry K."/>
            <person name="Grigoriev I.V."/>
            <person name="Crous P."/>
            <person name="Smith M.E."/>
        </authorList>
    </citation>
    <scope>NUCLEOTIDE SEQUENCE</scope>
    <source>
        <strain evidence="7">RSA 567</strain>
    </source>
</reference>
<feature type="domain" description="Sas10 C-terminal" evidence="6">
    <location>
        <begin position="686"/>
        <end position="758"/>
    </location>
</feature>